<dbReference type="GO" id="GO:0005351">
    <property type="term" value="F:carbohydrate:proton symporter activity"/>
    <property type="evidence" value="ECO:0007669"/>
    <property type="project" value="TreeGrafter"/>
</dbReference>
<feature type="transmembrane region" description="Helical" evidence="8">
    <location>
        <begin position="358"/>
        <end position="378"/>
    </location>
</feature>
<feature type="transmembrane region" description="Helical" evidence="8">
    <location>
        <begin position="289"/>
        <end position="307"/>
    </location>
</feature>
<dbReference type="InterPro" id="IPR005828">
    <property type="entry name" value="MFS_sugar_transport-like"/>
</dbReference>
<dbReference type="Pfam" id="PF00083">
    <property type="entry name" value="Sugar_tr"/>
    <property type="match status" value="1"/>
</dbReference>
<organism evidence="10 11">
    <name type="scientific">Exophiala sideris</name>
    <dbReference type="NCBI Taxonomy" id="1016849"/>
    <lineage>
        <taxon>Eukaryota</taxon>
        <taxon>Fungi</taxon>
        <taxon>Dikarya</taxon>
        <taxon>Ascomycota</taxon>
        <taxon>Pezizomycotina</taxon>
        <taxon>Eurotiomycetes</taxon>
        <taxon>Chaetothyriomycetidae</taxon>
        <taxon>Chaetothyriales</taxon>
        <taxon>Herpotrichiellaceae</taxon>
        <taxon>Exophiala</taxon>
    </lineage>
</organism>
<evidence type="ECO:0000256" key="8">
    <source>
        <dbReference type="SAM" id="Phobius"/>
    </source>
</evidence>
<dbReference type="AlphaFoldDB" id="A0A0D1YQR4"/>
<feature type="transmembrane region" description="Helical" evidence="8">
    <location>
        <begin position="424"/>
        <end position="442"/>
    </location>
</feature>
<dbReference type="PROSITE" id="PS00217">
    <property type="entry name" value="SUGAR_TRANSPORT_2"/>
    <property type="match status" value="1"/>
</dbReference>
<evidence type="ECO:0000256" key="2">
    <source>
        <dbReference type="ARBA" id="ARBA00010992"/>
    </source>
</evidence>
<dbReference type="EMBL" id="KN846954">
    <property type="protein sequence ID" value="KIV77328.1"/>
    <property type="molecule type" value="Genomic_DNA"/>
</dbReference>
<feature type="transmembrane region" description="Helical" evidence="8">
    <location>
        <begin position="31"/>
        <end position="55"/>
    </location>
</feature>
<feature type="transmembrane region" description="Helical" evidence="8">
    <location>
        <begin position="172"/>
        <end position="191"/>
    </location>
</feature>
<protein>
    <recommendedName>
        <fullName evidence="9">Major facilitator superfamily (MFS) profile domain-containing protein</fullName>
    </recommendedName>
</protein>
<evidence type="ECO:0000256" key="6">
    <source>
        <dbReference type="ARBA" id="ARBA00023136"/>
    </source>
</evidence>
<feature type="transmembrane region" description="Helical" evidence="8">
    <location>
        <begin position="327"/>
        <end position="346"/>
    </location>
</feature>
<dbReference type="PROSITE" id="PS50850">
    <property type="entry name" value="MFS"/>
    <property type="match status" value="1"/>
</dbReference>
<dbReference type="SUPFAM" id="SSF103473">
    <property type="entry name" value="MFS general substrate transporter"/>
    <property type="match status" value="1"/>
</dbReference>
<evidence type="ECO:0000313" key="10">
    <source>
        <dbReference type="EMBL" id="KIV77328.1"/>
    </source>
</evidence>
<keyword evidence="4 8" id="KW-0812">Transmembrane</keyword>
<comment type="subcellular location">
    <subcellularLocation>
        <location evidence="1">Membrane</location>
        <topology evidence="1">Multi-pass membrane protein</topology>
    </subcellularLocation>
</comment>
<evidence type="ECO:0000256" key="1">
    <source>
        <dbReference type="ARBA" id="ARBA00004141"/>
    </source>
</evidence>
<feature type="transmembrane region" description="Helical" evidence="8">
    <location>
        <begin position="197"/>
        <end position="218"/>
    </location>
</feature>
<feature type="transmembrane region" description="Helical" evidence="8">
    <location>
        <begin position="106"/>
        <end position="126"/>
    </location>
</feature>
<dbReference type="PANTHER" id="PTHR48022">
    <property type="entry name" value="PLASTIDIC GLUCOSE TRANSPORTER 4"/>
    <property type="match status" value="1"/>
</dbReference>
<dbReference type="InterPro" id="IPR005829">
    <property type="entry name" value="Sugar_transporter_CS"/>
</dbReference>
<feature type="transmembrane region" description="Helical" evidence="8">
    <location>
        <begin position="132"/>
        <end position="152"/>
    </location>
</feature>
<reference evidence="10 11" key="1">
    <citation type="submission" date="2015-01" db="EMBL/GenBank/DDBJ databases">
        <title>The Genome Sequence of Exophiala sideris CBS121828.</title>
        <authorList>
            <consortium name="The Broad Institute Genomics Platform"/>
            <person name="Cuomo C."/>
            <person name="de Hoog S."/>
            <person name="Gorbushina A."/>
            <person name="Stielow B."/>
            <person name="Teixiera M."/>
            <person name="Abouelleil A."/>
            <person name="Chapman S.B."/>
            <person name="Priest M."/>
            <person name="Young S.K."/>
            <person name="Wortman J."/>
            <person name="Nusbaum C."/>
            <person name="Birren B."/>
        </authorList>
    </citation>
    <scope>NUCLEOTIDE SEQUENCE [LARGE SCALE GENOMIC DNA]</scope>
    <source>
        <strain evidence="10 11">CBS 121828</strain>
    </source>
</reference>
<feature type="transmembrane region" description="Helical" evidence="8">
    <location>
        <begin position="384"/>
        <end position="403"/>
    </location>
</feature>
<dbReference type="InterPro" id="IPR020846">
    <property type="entry name" value="MFS_dom"/>
</dbReference>
<evidence type="ECO:0000256" key="5">
    <source>
        <dbReference type="ARBA" id="ARBA00022989"/>
    </source>
</evidence>
<evidence type="ECO:0000256" key="4">
    <source>
        <dbReference type="ARBA" id="ARBA00022692"/>
    </source>
</evidence>
<evidence type="ECO:0000256" key="7">
    <source>
        <dbReference type="RuleBase" id="RU003346"/>
    </source>
</evidence>
<evidence type="ECO:0000256" key="3">
    <source>
        <dbReference type="ARBA" id="ARBA00022448"/>
    </source>
</evidence>
<accession>A0A0D1YQR4</accession>
<proteinExistence type="inferred from homology"/>
<dbReference type="OrthoDB" id="6133115at2759"/>
<dbReference type="GO" id="GO:0016020">
    <property type="term" value="C:membrane"/>
    <property type="evidence" value="ECO:0007669"/>
    <property type="project" value="UniProtKB-SubCell"/>
</dbReference>
<dbReference type="Proteomes" id="UP000053599">
    <property type="component" value="Unassembled WGS sequence"/>
</dbReference>
<evidence type="ECO:0000313" key="11">
    <source>
        <dbReference type="Proteomes" id="UP000053599"/>
    </source>
</evidence>
<dbReference type="Gene3D" id="1.20.1250.20">
    <property type="entry name" value="MFS general substrate transporter like domains"/>
    <property type="match status" value="1"/>
</dbReference>
<dbReference type="FunFam" id="1.20.1250.20:FF:000134">
    <property type="entry name" value="MFS sugar transporter protein"/>
    <property type="match status" value="1"/>
</dbReference>
<dbReference type="HOGENOM" id="CLU_001265_30_13_1"/>
<keyword evidence="6 8" id="KW-0472">Membrane</keyword>
<feature type="transmembrane region" description="Helical" evidence="8">
    <location>
        <begin position="75"/>
        <end position="99"/>
    </location>
</feature>
<dbReference type="PRINTS" id="PR00171">
    <property type="entry name" value="SUGRTRNSPORT"/>
</dbReference>
<sequence length="523" mass="56230">MQCHYSPPRKLFIPCIALYPFNMETYSAYNVAVVLFAAFGSLFAGYGLAVIVSTLGQPTFYSSLNLAVTGSHTTAIIGAANGVFFAGGFFGCLISAWAVEGLGRLNGLRLAAVIGVIGSAIQTGAVNQGMYLAARVITGVSVGQVFTAMPTYFSEVSPPHSRGLMAGAHGSFVNAGYALAAWVGFACFHASGSSFGWRFPNAVLLIFALCVLAGTFFIPESPRWLCTRGRDQEALQILCRLHHDKNDPEDHFAHRELGLIKKQLDADQAAVLADGKWQLFTKETYRKRMILAFMLMIGGQNVGVLVINNYNTLLYQSLGLSTSEALIVGAAYNTWAMIGNFVGAMVSDRLGRRRALLGGYIANVAMFTIATALIAKYSETSSKSYAAAALTFLFLYVTAYGGAIDPNQYTVCAEIFPSHLRSMGTGLAVSGLFLADTLWLQLASTAMATIGWKYYLVFLCLGVMHTIFLYFKLPETSGLALEEIDALFGKAAAGHIQDEELEKVGATHYDTKASGGETREGQA</sequence>
<dbReference type="PANTHER" id="PTHR48022:SF11">
    <property type="entry name" value="MONOSACCHARIDE TRANSPORTER (HXT8), PUTATIVE (AFU_ORTHOLOGUE AFUA_2G08120)-RELATED"/>
    <property type="match status" value="1"/>
</dbReference>
<dbReference type="NCBIfam" id="TIGR00879">
    <property type="entry name" value="SP"/>
    <property type="match status" value="1"/>
</dbReference>
<evidence type="ECO:0000259" key="9">
    <source>
        <dbReference type="PROSITE" id="PS50850"/>
    </source>
</evidence>
<keyword evidence="3 7" id="KW-0813">Transport</keyword>
<feature type="transmembrane region" description="Helical" evidence="8">
    <location>
        <begin position="454"/>
        <end position="471"/>
    </location>
</feature>
<comment type="similarity">
    <text evidence="2 7">Belongs to the major facilitator superfamily. Sugar transporter (TC 2.A.1.1) family.</text>
</comment>
<dbReference type="InterPro" id="IPR003663">
    <property type="entry name" value="Sugar/inositol_transpt"/>
</dbReference>
<keyword evidence="5 8" id="KW-1133">Transmembrane helix</keyword>
<feature type="domain" description="Major facilitator superfamily (MFS) profile" evidence="9">
    <location>
        <begin position="33"/>
        <end position="477"/>
    </location>
</feature>
<dbReference type="InterPro" id="IPR050360">
    <property type="entry name" value="MFS_Sugar_Transporters"/>
</dbReference>
<dbReference type="PROSITE" id="PS00216">
    <property type="entry name" value="SUGAR_TRANSPORT_1"/>
    <property type="match status" value="1"/>
</dbReference>
<name>A0A0D1YQR4_9EURO</name>
<dbReference type="InterPro" id="IPR036259">
    <property type="entry name" value="MFS_trans_sf"/>
</dbReference>
<gene>
    <name evidence="10" type="ORF">PV11_09132</name>
</gene>